<keyword evidence="1" id="KW-0833">Ubl conjugation pathway</keyword>
<dbReference type="InterPro" id="IPR036036">
    <property type="entry name" value="SOCS_box-like_dom_sf"/>
</dbReference>
<dbReference type="GO" id="GO:0035556">
    <property type="term" value="P:intracellular signal transduction"/>
    <property type="evidence" value="ECO:0007669"/>
    <property type="project" value="InterPro"/>
</dbReference>
<dbReference type="OrthoDB" id="6419934at2759"/>
<dbReference type="PANTHER" id="PTHR20966:SF2">
    <property type="entry name" value="ANKYRIN REPEAT AND SOCS BOX PROTEIN 17"/>
    <property type="match status" value="1"/>
</dbReference>
<keyword evidence="5" id="KW-1185">Reference proteome</keyword>
<comment type="caution">
    <text evidence="4">The sequence shown here is derived from an EMBL/GenBank/DDBJ whole genome shotgun (WGS) entry which is preliminary data.</text>
</comment>
<dbReference type="Gene3D" id="1.10.750.20">
    <property type="entry name" value="SOCS box"/>
    <property type="match status" value="1"/>
</dbReference>
<dbReference type="PANTHER" id="PTHR20966">
    <property type="entry name" value="ANKYRIN REPEAT AND SOCS BOX PROTEIN 17"/>
    <property type="match status" value="1"/>
</dbReference>
<dbReference type="InterPro" id="IPR039147">
    <property type="entry name" value="ASB17"/>
</dbReference>
<evidence type="ECO:0000313" key="4">
    <source>
        <dbReference type="EMBL" id="GFY52390.1"/>
    </source>
</evidence>
<evidence type="ECO:0000259" key="3">
    <source>
        <dbReference type="PROSITE" id="PS50225"/>
    </source>
</evidence>
<sequence length="354" mass="41565">MTFLEQLETEQLMTNLFSTAKRYSQKYVSPIVLRQMYRQYCKWRKLVKHRTGWWLSRRDERRIYAFDSCLVHYLLERCFWIRYGDNEIVTDLLRILFELDGHLGKIFDFQALSTNPRNRKVKNRDIGSGESLDVEPIEDYIFGSTWKMEALKSETIKPIDYFIEHAYKKKILFNNKRFADQCILQSIKKIPCRHSIELLFHPPCAMAFKFPEILPKLLRHGLFVMAGHKDENVSKLITGIIGIFASSGYETCPPQIIGMGNVLLRAVKSMDAGMLMRCQRVRNRSPSVQKVLAKVIETNILPKLRVRCFGPQELKHLCRCCIRTSLYVKWELPNGIYFLPLPSLLKEYINLELD</sequence>
<dbReference type="EMBL" id="BMAV01008677">
    <property type="protein sequence ID" value="GFY52390.1"/>
    <property type="molecule type" value="Genomic_DNA"/>
</dbReference>
<dbReference type="PROSITE" id="PS50225">
    <property type="entry name" value="SOCS"/>
    <property type="match status" value="1"/>
</dbReference>
<gene>
    <name evidence="4" type="primary">AVEN_177606_1</name>
    <name evidence="4" type="ORF">TNIN_295251</name>
</gene>
<feature type="domain" description="SOCS box" evidence="3">
    <location>
        <begin position="304"/>
        <end position="349"/>
    </location>
</feature>
<evidence type="ECO:0000313" key="5">
    <source>
        <dbReference type="Proteomes" id="UP000886998"/>
    </source>
</evidence>
<reference evidence="4" key="1">
    <citation type="submission" date="2020-08" db="EMBL/GenBank/DDBJ databases">
        <title>Multicomponent nature underlies the extraordinary mechanical properties of spider dragline silk.</title>
        <authorList>
            <person name="Kono N."/>
            <person name="Nakamura H."/>
            <person name="Mori M."/>
            <person name="Yoshida Y."/>
            <person name="Ohtoshi R."/>
            <person name="Malay A.D."/>
            <person name="Moran D.A.P."/>
            <person name="Tomita M."/>
            <person name="Numata K."/>
            <person name="Arakawa K."/>
        </authorList>
    </citation>
    <scope>NUCLEOTIDE SEQUENCE</scope>
</reference>
<dbReference type="Pfam" id="PF07525">
    <property type="entry name" value="SOCS_box"/>
    <property type="match status" value="1"/>
</dbReference>
<dbReference type="InterPro" id="IPR001496">
    <property type="entry name" value="SOCS_box"/>
</dbReference>
<keyword evidence="2" id="KW-0040">ANK repeat</keyword>
<dbReference type="SUPFAM" id="SSF158235">
    <property type="entry name" value="SOCS box-like"/>
    <property type="match status" value="1"/>
</dbReference>
<protein>
    <submittedName>
        <fullName evidence="4">SOCS box domain-containing protein</fullName>
    </submittedName>
</protein>
<proteinExistence type="predicted"/>
<dbReference type="Proteomes" id="UP000886998">
    <property type="component" value="Unassembled WGS sequence"/>
</dbReference>
<dbReference type="AlphaFoldDB" id="A0A8X6XGT9"/>
<accession>A0A8X6XGT9</accession>
<evidence type="ECO:0000256" key="1">
    <source>
        <dbReference type="ARBA" id="ARBA00022786"/>
    </source>
</evidence>
<name>A0A8X6XGT9_9ARAC</name>
<dbReference type="CDD" id="cd03716">
    <property type="entry name" value="SOCS_ASB_like"/>
    <property type="match status" value="1"/>
</dbReference>
<evidence type="ECO:0000256" key="2">
    <source>
        <dbReference type="ARBA" id="ARBA00023043"/>
    </source>
</evidence>
<organism evidence="4 5">
    <name type="scientific">Trichonephila inaurata madagascariensis</name>
    <dbReference type="NCBI Taxonomy" id="2747483"/>
    <lineage>
        <taxon>Eukaryota</taxon>
        <taxon>Metazoa</taxon>
        <taxon>Ecdysozoa</taxon>
        <taxon>Arthropoda</taxon>
        <taxon>Chelicerata</taxon>
        <taxon>Arachnida</taxon>
        <taxon>Araneae</taxon>
        <taxon>Araneomorphae</taxon>
        <taxon>Entelegynae</taxon>
        <taxon>Araneoidea</taxon>
        <taxon>Nephilidae</taxon>
        <taxon>Trichonephila</taxon>
        <taxon>Trichonephila inaurata</taxon>
    </lineage>
</organism>
<dbReference type="SMART" id="SM00969">
    <property type="entry name" value="SOCS_box"/>
    <property type="match status" value="1"/>
</dbReference>